<keyword evidence="1" id="KW-0479">Metal-binding</keyword>
<evidence type="ECO:0000256" key="1">
    <source>
        <dbReference type="ARBA" id="ARBA00022723"/>
    </source>
</evidence>
<dbReference type="EMBL" id="JBBPBK010000006">
    <property type="protein sequence ID" value="KAK9283545.1"/>
    <property type="molecule type" value="Genomic_DNA"/>
</dbReference>
<organism evidence="4 5">
    <name type="scientific">Liquidambar formosana</name>
    <name type="common">Formosan gum</name>
    <dbReference type="NCBI Taxonomy" id="63359"/>
    <lineage>
        <taxon>Eukaryota</taxon>
        <taxon>Viridiplantae</taxon>
        <taxon>Streptophyta</taxon>
        <taxon>Embryophyta</taxon>
        <taxon>Tracheophyta</taxon>
        <taxon>Spermatophyta</taxon>
        <taxon>Magnoliopsida</taxon>
        <taxon>eudicotyledons</taxon>
        <taxon>Gunneridae</taxon>
        <taxon>Pentapetalae</taxon>
        <taxon>Saxifragales</taxon>
        <taxon>Altingiaceae</taxon>
        <taxon>Liquidambar</taxon>
    </lineage>
</organism>
<protein>
    <recommendedName>
        <fullName evidence="3">C2 domain-containing protein</fullName>
    </recommendedName>
</protein>
<evidence type="ECO:0000256" key="2">
    <source>
        <dbReference type="ARBA" id="ARBA00022837"/>
    </source>
</evidence>
<evidence type="ECO:0000313" key="4">
    <source>
        <dbReference type="EMBL" id="KAK9283545.1"/>
    </source>
</evidence>
<dbReference type="SUPFAM" id="SSF49562">
    <property type="entry name" value="C2 domain (Calcium/lipid-binding domain, CaLB)"/>
    <property type="match status" value="1"/>
</dbReference>
<dbReference type="AlphaFoldDB" id="A0AAP0RS44"/>
<dbReference type="PANTHER" id="PTHR46502">
    <property type="entry name" value="C2 DOMAIN-CONTAINING"/>
    <property type="match status" value="1"/>
</dbReference>
<keyword evidence="2" id="KW-0106">Calcium</keyword>
<name>A0AAP0RS44_LIQFO</name>
<evidence type="ECO:0000259" key="3">
    <source>
        <dbReference type="PROSITE" id="PS50004"/>
    </source>
</evidence>
<dbReference type="Pfam" id="PF00168">
    <property type="entry name" value="C2"/>
    <property type="match status" value="1"/>
</dbReference>
<dbReference type="GO" id="GO:0046872">
    <property type="term" value="F:metal ion binding"/>
    <property type="evidence" value="ECO:0007669"/>
    <property type="project" value="UniProtKB-KW"/>
</dbReference>
<comment type="caution">
    <text evidence="4">The sequence shown here is derived from an EMBL/GenBank/DDBJ whole genome shotgun (WGS) entry which is preliminary data.</text>
</comment>
<dbReference type="PROSITE" id="PS50004">
    <property type="entry name" value="C2"/>
    <property type="match status" value="1"/>
</dbReference>
<dbReference type="Proteomes" id="UP001415857">
    <property type="component" value="Unassembled WGS sequence"/>
</dbReference>
<keyword evidence="5" id="KW-1185">Reference proteome</keyword>
<dbReference type="SMART" id="SM00239">
    <property type="entry name" value="C2"/>
    <property type="match status" value="1"/>
</dbReference>
<reference evidence="4 5" key="1">
    <citation type="journal article" date="2024" name="Plant J.">
        <title>Genome sequences and population genomics reveal climatic adaptation and genomic divergence between two closely related sweetgum species.</title>
        <authorList>
            <person name="Xu W.Q."/>
            <person name="Ren C.Q."/>
            <person name="Zhang X.Y."/>
            <person name="Comes H.P."/>
            <person name="Liu X.H."/>
            <person name="Li Y.G."/>
            <person name="Kettle C.J."/>
            <person name="Jalonen R."/>
            <person name="Gaisberger H."/>
            <person name="Ma Y.Z."/>
            <person name="Qiu Y.X."/>
        </authorList>
    </citation>
    <scope>NUCLEOTIDE SEQUENCE [LARGE SCALE GENOMIC DNA]</scope>
    <source>
        <strain evidence="4">Hangzhou</strain>
    </source>
</reference>
<dbReference type="InterPro" id="IPR035892">
    <property type="entry name" value="C2_domain_sf"/>
</dbReference>
<sequence length="150" mass="16823">MMAFGFSAEAMFPQHRAKLPGIAPRGSPADPTMEIRLLRKRPRQGGSPVWNEKFSFRVEYPGADDQYKLVLKIMDKDTFSSDDFLGQATIYLRDVLALGVENGSAELQPCKYSVVNADQSYCGEIEVGVTFTPKEETEEEEIGGWKESDY</sequence>
<dbReference type="PANTHER" id="PTHR46502:SF15">
    <property type="entry name" value="16 KDA PHLOEM PROTEIN 1"/>
    <property type="match status" value="1"/>
</dbReference>
<dbReference type="InterPro" id="IPR000008">
    <property type="entry name" value="C2_dom"/>
</dbReference>
<dbReference type="Gene3D" id="2.60.40.150">
    <property type="entry name" value="C2 domain"/>
    <property type="match status" value="1"/>
</dbReference>
<accession>A0AAP0RS44</accession>
<gene>
    <name evidence="4" type="ORF">L1049_011792</name>
</gene>
<proteinExistence type="predicted"/>
<evidence type="ECO:0000313" key="5">
    <source>
        <dbReference type="Proteomes" id="UP001415857"/>
    </source>
</evidence>
<feature type="domain" description="C2" evidence="3">
    <location>
        <begin position="1"/>
        <end position="105"/>
    </location>
</feature>